<accession>A0ABP1S354</accession>
<evidence type="ECO:0000313" key="4">
    <source>
        <dbReference type="Proteomes" id="UP001642540"/>
    </source>
</evidence>
<sequence length="249" mass="28223">MALRSNAYLCQEMGTSPLKRYLHQGHRVTLGSDDPMQFSNNKDPLLEEYQTCHPVLRFSDAEMCEFARTSIVISCFTNELKGQWLSTNLQFHEFLNDPVKTNVSKDRIEFRISTLKEEWKGLTSAAPPDAVPSLNLICSHMRECGAPPETFAELQVNILLAIPTMGGLKGPMFETLRFALEWLLTIKMEDAATQTTFASSPQKRQTETASRLALLQPHVDPDQVPRLTASIMVWIFVMLLFGIYLYGEF</sequence>
<comment type="caution">
    <text evidence="3">The sequence shown here is derived from an EMBL/GenBank/DDBJ whole genome shotgun (WGS) entry which is preliminary data.</text>
</comment>
<dbReference type="InterPro" id="IPR006329">
    <property type="entry name" value="AMPD"/>
</dbReference>
<dbReference type="Gene3D" id="3.20.20.140">
    <property type="entry name" value="Metal-dependent hydrolases"/>
    <property type="match status" value="1"/>
</dbReference>
<dbReference type="PANTHER" id="PTHR11359:SF0">
    <property type="entry name" value="AMP DEAMINASE"/>
    <property type="match status" value="1"/>
</dbReference>
<keyword evidence="4" id="KW-1185">Reference proteome</keyword>
<dbReference type="Pfam" id="PF19326">
    <property type="entry name" value="AMP_deaminase"/>
    <property type="match status" value="1"/>
</dbReference>
<evidence type="ECO:0000256" key="1">
    <source>
        <dbReference type="ARBA" id="ARBA00006676"/>
    </source>
</evidence>
<dbReference type="Proteomes" id="UP001642540">
    <property type="component" value="Unassembled WGS sequence"/>
</dbReference>
<keyword evidence="2" id="KW-1133">Transmembrane helix</keyword>
<evidence type="ECO:0000256" key="2">
    <source>
        <dbReference type="SAM" id="Phobius"/>
    </source>
</evidence>
<proteinExistence type="inferred from homology"/>
<keyword evidence="2" id="KW-0472">Membrane</keyword>
<name>A0ABP1S354_9HEXA</name>
<feature type="transmembrane region" description="Helical" evidence="2">
    <location>
        <begin position="227"/>
        <end position="247"/>
    </location>
</feature>
<evidence type="ECO:0008006" key="5">
    <source>
        <dbReference type="Google" id="ProtNLM"/>
    </source>
</evidence>
<keyword evidence="2" id="KW-0812">Transmembrane</keyword>
<comment type="similarity">
    <text evidence="1">Belongs to the metallo-dependent hydrolases superfamily. Adenosine and AMP deaminases family.</text>
</comment>
<reference evidence="3 4" key="1">
    <citation type="submission" date="2024-08" db="EMBL/GenBank/DDBJ databases">
        <authorList>
            <person name="Cucini C."/>
            <person name="Frati F."/>
        </authorList>
    </citation>
    <scope>NUCLEOTIDE SEQUENCE [LARGE SCALE GENOMIC DNA]</scope>
</reference>
<protein>
    <recommendedName>
        <fullName evidence="5">Adenosine deaminase</fullName>
    </recommendedName>
</protein>
<evidence type="ECO:0000313" key="3">
    <source>
        <dbReference type="EMBL" id="CAL8142933.1"/>
    </source>
</evidence>
<organism evidence="3 4">
    <name type="scientific">Orchesella dallaii</name>
    <dbReference type="NCBI Taxonomy" id="48710"/>
    <lineage>
        <taxon>Eukaryota</taxon>
        <taxon>Metazoa</taxon>
        <taxon>Ecdysozoa</taxon>
        <taxon>Arthropoda</taxon>
        <taxon>Hexapoda</taxon>
        <taxon>Collembola</taxon>
        <taxon>Entomobryomorpha</taxon>
        <taxon>Entomobryoidea</taxon>
        <taxon>Orchesellidae</taxon>
        <taxon>Orchesellinae</taxon>
        <taxon>Orchesella</taxon>
    </lineage>
</organism>
<dbReference type="InterPro" id="IPR032466">
    <property type="entry name" value="Metal_Hydrolase"/>
</dbReference>
<dbReference type="SUPFAM" id="SSF51556">
    <property type="entry name" value="Metallo-dependent hydrolases"/>
    <property type="match status" value="1"/>
</dbReference>
<dbReference type="EMBL" id="CAXLJM020000150">
    <property type="protein sequence ID" value="CAL8142933.1"/>
    <property type="molecule type" value="Genomic_DNA"/>
</dbReference>
<gene>
    <name evidence="3" type="ORF">ODALV1_LOCUS29194</name>
</gene>
<dbReference type="PANTHER" id="PTHR11359">
    <property type="entry name" value="AMP DEAMINASE"/>
    <property type="match status" value="1"/>
</dbReference>